<dbReference type="InterPro" id="IPR029069">
    <property type="entry name" value="HotDog_dom_sf"/>
</dbReference>
<dbReference type="Pfam" id="PF13279">
    <property type="entry name" value="4HBT_2"/>
    <property type="match status" value="1"/>
</dbReference>
<evidence type="ECO:0000313" key="2">
    <source>
        <dbReference type="Proteomes" id="UP000245076"/>
    </source>
</evidence>
<evidence type="ECO:0000313" key="1">
    <source>
        <dbReference type="EMBL" id="GBF38381.1"/>
    </source>
</evidence>
<dbReference type="EMBL" id="BFAY01000007">
    <property type="protein sequence ID" value="GBF38381.1"/>
    <property type="molecule type" value="Genomic_DNA"/>
</dbReference>
<protein>
    <submittedName>
        <fullName evidence="1">Thioesterase domain protein</fullName>
    </submittedName>
</protein>
<comment type="caution">
    <text evidence="1">The sequence shown here is derived from an EMBL/GenBank/DDBJ whole genome shotgun (WGS) entry which is preliminary data.</text>
</comment>
<proteinExistence type="predicted"/>
<dbReference type="Proteomes" id="UP000245076">
    <property type="component" value="Unassembled WGS sequence"/>
</dbReference>
<sequence>MEPFEKEKLMSQVSNQESFIFKTELMVRRSDTRSATVVGGLFVSHLTYETFIPLVNEVFDAFLESYTWSKANIAGANIIIPKMEVEYKSEAKAGDVLEFSAGIFNLGKKSCELHISASQKVSKEEVGFAKIFLVFYDYVSKKTLEIPSEFRAKF</sequence>
<dbReference type="SUPFAM" id="SSF54637">
    <property type="entry name" value="Thioesterase/thiol ester dehydrase-isomerase"/>
    <property type="match status" value="1"/>
</dbReference>
<accession>A0A2P2D1M9</accession>
<organism evidence="1 2">
    <name type="scientific">Leptospira johnsonii</name>
    <dbReference type="NCBI Taxonomy" id="1917820"/>
    <lineage>
        <taxon>Bacteria</taxon>
        <taxon>Pseudomonadati</taxon>
        <taxon>Spirochaetota</taxon>
        <taxon>Spirochaetia</taxon>
        <taxon>Leptospirales</taxon>
        <taxon>Leptospiraceae</taxon>
        <taxon>Leptospira</taxon>
    </lineage>
</organism>
<reference evidence="1 2" key="1">
    <citation type="submission" date="2018-02" db="EMBL/GenBank/DDBJ databases">
        <title>Novel Leptospira species isolated from soil and water in Japan.</title>
        <authorList>
            <person name="Nakao R."/>
            <person name="Masuzawa T."/>
        </authorList>
    </citation>
    <scope>NUCLEOTIDE SEQUENCE [LARGE SCALE GENOMIC DNA]</scope>
    <source>
        <strain evidence="1 2">E8</strain>
    </source>
</reference>
<keyword evidence="2" id="KW-1185">Reference proteome</keyword>
<name>A0A2P2D1M9_9LEPT</name>
<gene>
    <name evidence="1" type="ORF">LPTSP1_13720</name>
</gene>
<dbReference type="AlphaFoldDB" id="A0A2P2D1M9"/>
<dbReference type="Gene3D" id="3.10.129.10">
    <property type="entry name" value="Hotdog Thioesterase"/>
    <property type="match status" value="1"/>
</dbReference>